<evidence type="ECO:0000259" key="2">
    <source>
        <dbReference type="Pfam" id="PF12671"/>
    </source>
</evidence>
<sequence length="387" mass="44294">MNSVRTSISLIIVMSLCWCVPTTFSQEAHSADPEVHIFLEKLFRTRADILISDNKNLLSEFYLNNVKSSRSALKHELHRSKYLHAWAKQRSFNFVRTESQIRVTQMKNKEDGIAVSLVHSLKLTYTHQKDIFEPHEFGMGTRHTLFLQKKDNKWYVKREWYSDPFDENPELIPILAPESELDPDYASTKDREMGDINLSPALKTGFLKNKYNRAQALAYADKYAGAALGAGNNLRYNKNYKDYTPLGGDCTNFASQVIGDPKEGGGLKMVGNWRYWFKAGASHTWVQTDRFKNFLLYSGYGKLIFKGTYTAVMKPNEKFKEGAIHTLVPGDLIAYELSGDVDHFAVLVGFDDKGYPLVNCHTADRYHVPFDLGWDKNTTYLLIHVMD</sequence>
<feature type="signal peptide" evidence="1">
    <location>
        <begin position="1"/>
        <end position="25"/>
    </location>
</feature>
<keyword evidence="1" id="KW-0732">Signal</keyword>
<protein>
    <submittedName>
        <fullName evidence="3">Amidase domain-containing protein</fullName>
    </submittedName>
</protein>
<dbReference type="InterPro" id="IPR024301">
    <property type="entry name" value="Amidase_6"/>
</dbReference>
<gene>
    <name evidence="3" type="ORF">G9U52_16915</name>
</gene>
<keyword evidence="4" id="KW-1185">Reference proteome</keyword>
<reference evidence="3" key="1">
    <citation type="submission" date="2020-03" db="EMBL/GenBank/DDBJ databases">
        <title>Draft sequencing of Paenibacilllus sp. S3N08.</title>
        <authorList>
            <person name="Kim D.-U."/>
        </authorList>
    </citation>
    <scope>NUCLEOTIDE SEQUENCE</scope>
    <source>
        <strain evidence="3">S3N08</strain>
    </source>
</reference>
<evidence type="ECO:0000313" key="4">
    <source>
        <dbReference type="Proteomes" id="UP001165962"/>
    </source>
</evidence>
<feature type="chain" id="PRO_5045185042" evidence="1">
    <location>
        <begin position="26"/>
        <end position="387"/>
    </location>
</feature>
<dbReference type="PANTHER" id="PTHR40032:SF1">
    <property type="entry name" value="EXPORTED PROTEIN"/>
    <property type="match status" value="1"/>
</dbReference>
<dbReference type="Pfam" id="PF12671">
    <property type="entry name" value="Amidase_6"/>
    <property type="match status" value="1"/>
</dbReference>
<dbReference type="Proteomes" id="UP001165962">
    <property type="component" value="Unassembled WGS sequence"/>
</dbReference>
<evidence type="ECO:0000256" key="1">
    <source>
        <dbReference type="SAM" id="SignalP"/>
    </source>
</evidence>
<dbReference type="PANTHER" id="PTHR40032">
    <property type="entry name" value="EXPORTED PROTEIN-RELATED"/>
    <property type="match status" value="1"/>
</dbReference>
<name>A0ABX0J873_9BACL</name>
<proteinExistence type="predicted"/>
<evidence type="ECO:0000313" key="3">
    <source>
        <dbReference type="EMBL" id="NHN31516.1"/>
    </source>
</evidence>
<accession>A0ABX0J873</accession>
<organism evidence="3 4">
    <name type="scientific">Paenibacillus agricola</name>
    <dbReference type="NCBI Taxonomy" id="2716264"/>
    <lineage>
        <taxon>Bacteria</taxon>
        <taxon>Bacillati</taxon>
        <taxon>Bacillota</taxon>
        <taxon>Bacilli</taxon>
        <taxon>Bacillales</taxon>
        <taxon>Paenibacillaceae</taxon>
        <taxon>Paenibacillus</taxon>
    </lineage>
</organism>
<dbReference type="EMBL" id="JAAOIW010000005">
    <property type="protein sequence ID" value="NHN31516.1"/>
    <property type="molecule type" value="Genomic_DNA"/>
</dbReference>
<comment type="caution">
    <text evidence="3">The sequence shown here is derived from an EMBL/GenBank/DDBJ whole genome shotgun (WGS) entry which is preliminary data.</text>
</comment>
<feature type="domain" description="Putative amidase" evidence="2">
    <location>
        <begin position="210"/>
        <end position="379"/>
    </location>
</feature>